<accession>A0A1W9KVK8</accession>
<dbReference type="Proteomes" id="UP000192505">
    <property type="component" value="Unassembled WGS sequence"/>
</dbReference>
<comment type="caution">
    <text evidence="1">The sequence shown here is derived from an EMBL/GenBank/DDBJ whole genome shotgun (WGS) entry which is preliminary data.</text>
</comment>
<reference evidence="1 2" key="1">
    <citation type="submission" date="2017-01" db="EMBL/GenBank/DDBJ databases">
        <title>Novel large sulfur bacteria in the metagenomes of groundwater-fed chemosynthetic microbial mats in the Lake Huron basin.</title>
        <authorList>
            <person name="Sharrar A.M."/>
            <person name="Flood B.E."/>
            <person name="Bailey J.V."/>
            <person name="Jones D.S."/>
            <person name="Biddanda B."/>
            <person name="Ruberg S.A."/>
            <person name="Marcus D.N."/>
            <person name="Dick G.J."/>
        </authorList>
    </citation>
    <scope>NUCLEOTIDE SEQUENCE [LARGE SCALE GENOMIC DNA]</scope>
    <source>
        <strain evidence="1">A7</strain>
    </source>
</reference>
<evidence type="ECO:0000313" key="1">
    <source>
        <dbReference type="EMBL" id="OQW88629.1"/>
    </source>
</evidence>
<evidence type="ECO:0000313" key="2">
    <source>
        <dbReference type="Proteomes" id="UP000192505"/>
    </source>
</evidence>
<protein>
    <submittedName>
        <fullName evidence="1">Uncharacterized protein</fullName>
    </submittedName>
</protein>
<dbReference type="AlphaFoldDB" id="A0A1W9KVK8"/>
<dbReference type="EMBL" id="MTEI01000003">
    <property type="protein sequence ID" value="OQW88629.1"/>
    <property type="molecule type" value="Genomic_DNA"/>
</dbReference>
<gene>
    <name evidence="1" type="ORF">BWK72_06485</name>
</gene>
<organism evidence="1 2">
    <name type="scientific">Rhodoferax ferrireducens</name>
    <dbReference type="NCBI Taxonomy" id="192843"/>
    <lineage>
        <taxon>Bacteria</taxon>
        <taxon>Pseudomonadati</taxon>
        <taxon>Pseudomonadota</taxon>
        <taxon>Betaproteobacteria</taxon>
        <taxon>Burkholderiales</taxon>
        <taxon>Comamonadaceae</taxon>
        <taxon>Rhodoferax</taxon>
    </lineage>
</organism>
<proteinExistence type="predicted"/>
<sequence length="91" mass="9509">MPTWTAPSVYLQEVSALSPSAVEVVTAVPAFVGYTAKADQLEPVDLTGRPVRITSLLDFEAQFGQAAPLCAAWCLESARQCRAGPGRGASG</sequence>
<name>A0A1W9KVK8_9BURK</name>